<evidence type="ECO:0008006" key="10">
    <source>
        <dbReference type="Google" id="ProtNLM"/>
    </source>
</evidence>
<dbReference type="Pfam" id="PF04616">
    <property type="entry name" value="Glyco_hydro_43"/>
    <property type="match status" value="1"/>
</dbReference>
<evidence type="ECO:0000313" key="8">
    <source>
        <dbReference type="EMBL" id="KAL1589269.1"/>
    </source>
</evidence>
<dbReference type="GO" id="GO:0005975">
    <property type="term" value="P:carbohydrate metabolic process"/>
    <property type="evidence" value="ECO:0007669"/>
    <property type="project" value="InterPro"/>
</dbReference>
<feature type="chain" id="PRO_5044324101" description="Glycoside hydrolase family 43 protein" evidence="7">
    <location>
        <begin position="21"/>
        <end position="333"/>
    </location>
</feature>
<dbReference type="AlphaFoldDB" id="A0AB34KW60"/>
<dbReference type="PANTHER" id="PTHR42812:SF5">
    <property type="entry name" value="ENDO-ARABINASE"/>
    <property type="match status" value="1"/>
</dbReference>
<dbReference type="GeneID" id="96003473"/>
<feature type="signal peptide" evidence="7">
    <location>
        <begin position="1"/>
        <end position="20"/>
    </location>
</feature>
<evidence type="ECO:0000256" key="3">
    <source>
        <dbReference type="ARBA" id="ARBA00023295"/>
    </source>
</evidence>
<dbReference type="InterPro" id="IPR051795">
    <property type="entry name" value="Glycosyl_Hydrlase_43"/>
</dbReference>
<keyword evidence="2 6" id="KW-0378">Hydrolase</keyword>
<dbReference type="SUPFAM" id="SSF75005">
    <property type="entry name" value="Arabinanase/levansucrase/invertase"/>
    <property type="match status" value="1"/>
</dbReference>
<evidence type="ECO:0000256" key="5">
    <source>
        <dbReference type="PIRSR" id="PIRSR606710-2"/>
    </source>
</evidence>
<evidence type="ECO:0000256" key="4">
    <source>
        <dbReference type="PIRSR" id="PIRSR606710-1"/>
    </source>
</evidence>
<sequence>MARLLLNLCTLSAICTSALALPVQHGLQSRATLNPILGGQNFPDPGVIRTGQGWYAFSTNSPFNGKTVYIQKAFTPDWKNWQFTPGDDALPRLPSWVDMGNPRVWAPDPVQLNDGSFIMYYTAALKSNTRFHCLSYAKSRTVTGPYVDASTQPFICPLAQGGAIDPAGYFDPKDGTRWITYKIDGNAIGHGGECGNTVAPIVPTPILLQQVAQDGFTKIGNPVQILTNGPSDGPYVEAPSLTKLNGKYVLFFSPQCYTSDKYRVEYATADSIKGPYTRRGQLLATGRDGLMAPGGLDVAINGDHVIWHGDFGNGRASYTGILTMNGNTVTVRY</sequence>
<accession>A0AB34KW60</accession>
<keyword evidence="9" id="KW-1185">Reference proteome</keyword>
<evidence type="ECO:0000256" key="7">
    <source>
        <dbReference type="SAM" id="SignalP"/>
    </source>
</evidence>
<dbReference type="RefSeq" id="XP_069232374.1">
    <property type="nucleotide sequence ID" value="XM_069370635.1"/>
</dbReference>
<evidence type="ECO:0000256" key="2">
    <source>
        <dbReference type="ARBA" id="ARBA00022801"/>
    </source>
</evidence>
<dbReference type="Proteomes" id="UP000803884">
    <property type="component" value="Unassembled WGS sequence"/>
</dbReference>
<evidence type="ECO:0000256" key="1">
    <source>
        <dbReference type="ARBA" id="ARBA00009865"/>
    </source>
</evidence>
<feature type="active site" description="Proton acceptor" evidence="4">
    <location>
        <position position="44"/>
    </location>
</feature>
<dbReference type="CDD" id="cd08999">
    <property type="entry name" value="GH43_ABN-like"/>
    <property type="match status" value="1"/>
</dbReference>
<name>A0AB34KW60_9PEZI</name>
<dbReference type="InterPro" id="IPR023296">
    <property type="entry name" value="Glyco_hydro_beta-prop_sf"/>
</dbReference>
<proteinExistence type="inferred from homology"/>
<dbReference type="InterPro" id="IPR006710">
    <property type="entry name" value="Glyco_hydro_43"/>
</dbReference>
<evidence type="ECO:0000313" key="9">
    <source>
        <dbReference type="Proteomes" id="UP000803884"/>
    </source>
</evidence>
<evidence type="ECO:0000256" key="6">
    <source>
        <dbReference type="RuleBase" id="RU361187"/>
    </source>
</evidence>
<feature type="active site" description="Proton donor" evidence="4">
    <location>
        <position position="237"/>
    </location>
</feature>
<gene>
    <name evidence="8" type="ORF">WHR41_02029</name>
</gene>
<protein>
    <recommendedName>
        <fullName evidence="10">Glycoside hydrolase family 43 protein</fullName>
    </recommendedName>
</protein>
<dbReference type="EMBL" id="JAAQHG020000005">
    <property type="protein sequence ID" value="KAL1589269.1"/>
    <property type="molecule type" value="Genomic_DNA"/>
</dbReference>
<keyword evidence="3 6" id="KW-0326">Glycosidase</keyword>
<dbReference type="PANTHER" id="PTHR42812">
    <property type="entry name" value="BETA-XYLOSIDASE"/>
    <property type="match status" value="1"/>
</dbReference>
<feature type="site" description="Important for catalytic activity, responsible for pKa modulation of the active site Glu and correct orientation of both the proton donor and substrate" evidence="5">
    <location>
        <position position="165"/>
    </location>
</feature>
<dbReference type="GO" id="GO:0004553">
    <property type="term" value="F:hydrolase activity, hydrolyzing O-glycosyl compounds"/>
    <property type="evidence" value="ECO:0007669"/>
    <property type="project" value="InterPro"/>
</dbReference>
<keyword evidence="7" id="KW-0732">Signal</keyword>
<dbReference type="Gene3D" id="2.115.10.20">
    <property type="entry name" value="Glycosyl hydrolase domain, family 43"/>
    <property type="match status" value="1"/>
</dbReference>
<comment type="similarity">
    <text evidence="1 6">Belongs to the glycosyl hydrolase 43 family.</text>
</comment>
<reference evidence="8 9" key="1">
    <citation type="journal article" date="2020" name="Microbiol. Resour. Announc.">
        <title>Draft Genome Sequence of a Cladosporium Species Isolated from the Mesophotic Ascidian Didemnum maculosum.</title>
        <authorList>
            <person name="Gioti A."/>
            <person name="Siaperas R."/>
            <person name="Nikolaivits E."/>
            <person name="Le Goff G."/>
            <person name="Ouazzani J."/>
            <person name="Kotoulas G."/>
            <person name="Topakas E."/>
        </authorList>
    </citation>
    <scope>NUCLEOTIDE SEQUENCE [LARGE SCALE GENOMIC DNA]</scope>
    <source>
        <strain evidence="8 9">TM138-S3</strain>
    </source>
</reference>
<comment type="caution">
    <text evidence="8">The sequence shown here is derived from an EMBL/GenBank/DDBJ whole genome shotgun (WGS) entry which is preliminary data.</text>
</comment>
<organism evidence="8 9">
    <name type="scientific">Cladosporium halotolerans</name>
    <dbReference type="NCBI Taxonomy" id="1052096"/>
    <lineage>
        <taxon>Eukaryota</taxon>
        <taxon>Fungi</taxon>
        <taxon>Dikarya</taxon>
        <taxon>Ascomycota</taxon>
        <taxon>Pezizomycotina</taxon>
        <taxon>Dothideomycetes</taxon>
        <taxon>Dothideomycetidae</taxon>
        <taxon>Cladosporiales</taxon>
        <taxon>Cladosporiaceae</taxon>
        <taxon>Cladosporium</taxon>
    </lineage>
</organism>